<dbReference type="RefSeq" id="WP_212017959.1">
    <property type="nucleotide sequence ID" value="NZ_JAAFYZ010000187.1"/>
</dbReference>
<proteinExistence type="predicted"/>
<evidence type="ECO:0000256" key="2">
    <source>
        <dbReference type="ARBA" id="ARBA00022840"/>
    </source>
</evidence>
<dbReference type="PANTHER" id="PTHR43394">
    <property type="entry name" value="ATP-DEPENDENT PERMEASE MDL1, MITOCHONDRIAL"/>
    <property type="match status" value="1"/>
</dbReference>
<dbReference type="Pfam" id="PF00005">
    <property type="entry name" value="ABC_tran"/>
    <property type="match status" value="1"/>
</dbReference>
<evidence type="ECO:0000259" key="4">
    <source>
        <dbReference type="PROSITE" id="PS50893"/>
    </source>
</evidence>
<dbReference type="InterPro" id="IPR027417">
    <property type="entry name" value="P-loop_NTPase"/>
</dbReference>
<keyword evidence="2 5" id="KW-0067">ATP-binding</keyword>
<protein>
    <submittedName>
        <fullName evidence="5">ATP-binding cassette domain-containing protein</fullName>
    </submittedName>
</protein>
<keyword evidence="3" id="KW-1133">Transmembrane helix</keyword>
<keyword evidence="6" id="KW-1185">Reference proteome</keyword>
<name>A0ABS5L247_9ACTN</name>
<dbReference type="InterPro" id="IPR003593">
    <property type="entry name" value="AAA+_ATPase"/>
</dbReference>
<dbReference type="PROSITE" id="PS50893">
    <property type="entry name" value="ABC_TRANSPORTER_2"/>
    <property type="match status" value="1"/>
</dbReference>
<evidence type="ECO:0000256" key="1">
    <source>
        <dbReference type="ARBA" id="ARBA00022741"/>
    </source>
</evidence>
<dbReference type="InterPro" id="IPR003439">
    <property type="entry name" value="ABC_transporter-like_ATP-bd"/>
</dbReference>
<feature type="domain" description="ABC transporter" evidence="4">
    <location>
        <begin position="272"/>
        <end position="498"/>
    </location>
</feature>
<dbReference type="Proteomes" id="UP000730482">
    <property type="component" value="Unassembled WGS sequence"/>
</dbReference>
<sequence length="508" mass="54611">MTAAEVSRALLSLIEWRVVQDIDGAVHDEVIRRVLALPTAACAESVDFQEAVAVLRSPAYAWSDDGIGAGVVSGVRLVLRYAALVPPMVILSSVRWWWGPTAAAGVLALGWLREREWRGLNALQISMQPVIRHGYGWAEILAGRSDAKEVRVFGLADWLGEHHRVTLRDVLGRTVAARRRLLRTELAVCLGWIAVAVVIFMSLADPAMRGGESISRFAAAVAAVNALFTVAMANVGSDAVEAAMPAVHAMRRLRTSPAQAEPETDRSTGTDVCLSKVTYAYGTRAVLNGVSLTIRPGEVVAVVGANGAGKSTLAKLLSGQYRPTSGTVSTPPASYVVYQDFVQHELTLLENILVSAPEADMAQLHEAARAVGVDHLAAKLPRGWDTTLASGYRDGVALSGGQWQTVALARCLLAASCGAGLLILDEPTAHLDVETELAVFEQIRNLRRDAALVMMSHRLSTVRRADRILVIADGRIAEQGTHEELMTSRGRYAQMFAVQAESFETRAG</sequence>
<accession>A0ABS5L247</accession>
<dbReference type="InterPro" id="IPR039421">
    <property type="entry name" value="Type_1_exporter"/>
</dbReference>
<feature type="transmembrane region" description="Helical" evidence="3">
    <location>
        <begin position="186"/>
        <end position="204"/>
    </location>
</feature>
<dbReference type="SMART" id="SM00382">
    <property type="entry name" value="AAA"/>
    <property type="match status" value="1"/>
</dbReference>
<keyword evidence="3" id="KW-0472">Membrane</keyword>
<dbReference type="EMBL" id="JAAFYZ010000187">
    <property type="protein sequence ID" value="MBS2552410.1"/>
    <property type="molecule type" value="Genomic_DNA"/>
</dbReference>
<evidence type="ECO:0000313" key="5">
    <source>
        <dbReference type="EMBL" id="MBS2552410.1"/>
    </source>
</evidence>
<comment type="caution">
    <text evidence="5">The sequence shown here is derived from an EMBL/GenBank/DDBJ whole genome shotgun (WGS) entry which is preliminary data.</text>
</comment>
<dbReference type="Gene3D" id="3.40.50.300">
    <property type="entry name" value="P-loop containing nucleotide triphosphate hydrolases"/>
    <property type="match status" value="1"/>
</dbReference>
<keyword evidence="1" id="KW-0547">Nucleotide-binding</keyword>
<evidence type="ECO:0000313" key="6">
    <source>
        <dbReference type="Proteomes" id="UP000730482"/>
    </source>
</evidence>
<reference evidence="5 6" key="1">
    <citation type="submission" date="2020-02" db="EMBL/GenBank/DDBJ databases">
        <title>Acidophilic actinobacteria isolated from forest soil.</title>
        <authorList>
            <person name="Golinska P."/>
        </authorList>
    </citation>
    <scope>NUCLEOTIDE SEQUENCE [LARGE SCALE GENOMIC DNA]</scope>
    <source>
        <strain evidence="5 6">NL8</strain>
    </source>
</reference>
<dbReference type="PANTHER" id="PTHR43394:SF1">
    <property type="entry name" value="ATP-BINDING CASSETTE SUB-FAMILY B MEMBER 10, MITOCHONDRIAL"/>
    <property type="match status" value="1"/>
</dbReference>
<gene>
    <name evidence="5" type="ORF">KGQ19_36700</name>
</gene>
<evidence type="ECO:0000256" key="3">
    <source>
        <dbReference type="SAM" id="Phobius"/>
    </source>
</evidence>
<dbReference type="SUPFAM" id="SSF52540">
    <property type="entry name" value="P-loop containing nucleoside triphosphate hydrolases"/>
    <property type="match status" value="1"/>
</dbReference>
<organism evidence="5 6">
    <name type="scientific">Catenulispora pinistramenti</name>
    <dbReference type="NCBI Taxonomy" id="2705254"/>
    <lineage>
        <taxon>Bacteria</taxon>
        <taxon>Bacillati</taxon>
        <taxon>Actinomycetota</taxon>
        <taxon>Actinomycetes</taxon>
        <taxon>Catenulisporales</taxon>
        <taxon>Catenulisporaceae</taxon>
        <taxon>Catenulispora</taxon>
    </lineage>
</organism>
<dbReference type="GO" id="GO:0005524">
    <property type="term" value="F:ATP binding"/>
    <property type="evidence" value="ECO:0007669"/>
    <property type="project" value="UniProtKB-KW"/>
</dbReference>
<keyword evidence="3" id="KW-0812">Transmembrane</keyword>